<dbReference type="AlphaFoldDB" id="A0AAW2R8W5"/>
<organism evidence="3">
    <name type="scientific">Sesamum calycinum</name>
    <dbReference type="NCBI Taxonomy" id="2727403"/>
    <lineage>
        <taxon>Eukaryota</taxon>
        <taxon>Viridiplantae</taxon>
        <taxon>Streptophyta</taxon>
        <taxon>Embryophyta</taxon>
        <taxon>Tracheophyta</taxon>
        <taxon>Spermatophyta</taxon>
        <taxon>Magnoliopsida</taxon>
        <taxon>eudicotyledons</taxon>
        <taxon>Gunneridae</taxon>
        <taxon>Pentapetalae</taxon>
        <taxon>asterids</taxon>
        <taxon>lamiids</taxon>
        <taxon>Lamiales</taxon>
        <taxon>Pedaliaceae</taxon>
        <taxon>Sesamum</taxon>
    </lineage>
</organism>
<accession>A0AAW2R8W5</accession>
<dbReference type="InterPro" id="IPR023393">
    <property type="entry name" value="START-like_dom_sf"/>
</dbReference>
<reference evidence="3" key="1">
    <citation type="submission" date="2020-06" db="EMBL/GenBank/DDBJ databases">
        <authorList>
            <person name="Li T."/>
            <person name="Hu X."/>
            <person name="Zhang T."/>
            <person name="Song X."/>
            <person name="Zhang H."/>
            <person name="Dai N."/>
            <person name="Sheng W."/>
            <person name="Hou X."/>
            <person name="Wei L."/>
        </authorList>
    </citation>
    <scope>NUCLEOTIDE SEQUENCE</scope>
    <source>
        <strain evidence="3">KEN8</strain>
        <tissue evidence="3">Leaf</tissue>
    </source>
</reference>
<protein>
    <submittedName>
        <fullName evidence="3">Pathogenesis-related protein STH-2</fullName>
    </submittedName>
</protein>
<dbReference type="GO" id="GO:0005634">
    <property type="term" value="C:nucleus"/>
    <property type="evidence" value="ECO:0007669"/>
    <property type="project" value="TreeGrafter"/>
</dbReference>
<dbReference type="EMBL" id="JACGWM010000004">
    <property type="protein sequence ID" value="KAL0376399.1"/>
    <property type="molecule type" value="Genomic_DNA"/>
</dbReference>
<sequence>MGVTSITQEFSSPVAPERLFKALILDSNNLIPNSYLNPSKVLIYYKEMEEPEALSKSTSPNVSNLNAHLKTLNLDINSINLLILSIFSLQHEASHFKYVKHQINELDKQNLVCKYTMIEGDALGDKLESIVYEIKFEASGINGAGCVCKMTSEYHTLGGYEVKEEEIKGGKESAMRIYKVVEAHLLENPHLYA</sequence>
<dbReference type="CDD" id="cd07816">
    <property type="entry name" value="Bet_v1-like"/>
    <property type="match status" value="1"/>
</dbReference>
<dbReference type="Gene3D" id="3.30.530.20">
    <property type="match status" value="2"/>
</dbReference>
<dbReference type="FunFam" id="3.30.530.20:FF:000007">
    <property type="entry name" value="Major pollen allergen Bet v 1-A"/>
    <property type="match status" value="1"/>
</dbReference>
<dbReference type="InterPro" id="IPR000916">
    <property type="entry name" value="Bet_v_I/MLP"/>
</dbReference>
<comment type="caution">
    <text evidence="3">The sequence shown here is derived from an EMBL/GenBank/DDBJ whole genome shotgun (WGS) entry which is preliminary data.</text>
</comment>
<feature type="domain" description="Bet v I/Major latex protein" evidence="2">
    <location>
        <begin position="95"/>
        <end position="188"/>
    </location>
</feature>
<dbReference type="GO" id="GO:0038023">
    <property type="term" value="F:signaling receptor activity"/>
    <property type="evidence" value="ECO:0007669"/>
    <property type="project" value="TreeGrafter"/>
</dbReference>
<dbReference type="Pfam" id="PF00407">
    <property type="entry name" value="Bet_v_1"/>
    <property type="match status" value="1"/>
</dbReference>
<comment type="similarity">
    <text evidence="1">Belongs to the BetVI family.</text>
</comment>
<dbReference type="SUPFAM" id="SSF55961">
    <property type="entry name" value="Bet v1-like"/>
    <property type="match status" value="1"/>
</dbReference>
<evidence type="ECO:0000259" key="2">
    <source>
        <dbReference type="Pfam" id="PF00407"/>
    </source>
</evidence>
<dbReference type="PANTHER" id="PTHR31213:SF192">
    <property type="entry name" value="MAJOR ALLERGEN PRU AR 1-LIKE"/>
    <property type="match status" value="1"/>
</dbReference>
<dbReference type="GO" id="GO:0009738">
    <property type="term" value="P:abscisic acid-activated signaling pathway"/>
    <property type="evidence" value="ECO:0007669"/>
    <property type="project" value="TreeGrafter"/>
</dbReference>
<proteinExistence type="inferred from homology"/>
<evidence type="ECO:0000256" key="1">
    <source>
        <dbReference type="ARBA" id="ARBA00009744"/>
    </source>
</evidence>
<dbReference type="GO" id="GO:0004864">
    <property type="term" value="F:protein phosphatase inhibitor activity"/>
    <property type="evidence" value="ECO:0007669"/>
    <property type="project" value="TreeGrafter"/>
</dbReference>
<reference evidence="3" key="2">
    <citation type="journal article" date="2024" name="Plant">
        <title>Genomic evolution and insights into agronomic trait innovations of Sesamum species.</title>
        <authorList>
            <person name="Miao H."/>
            <person name="Wang L."/>
            <person name="Qu L."/>
            <person name="Liu H."/>
            <person name="Sun Y."/>
            <person name="Le M."/>
            <person name="Wang Q."/>
            <person name="Wei S."/>
            <person name="Zheng Y."/>
            <person name="Lin W."/>
            <person name="Duan Y."/>
            <person name="Cao H."/>
            <person name="Xiong S."/>
            <person name="Wang X."/>
            <person name="Wei L."/>
            <person name="Li C."/>
            <person name="Ma Q."/>
            <person name="Ju M."/>
            <person name="Zhao R."/>
            <person name="Li G."/>
            <person name="Mu C."/>
            <person name="Tian Q."/>
            <person name="Mei H."/>
            <person name="Zhang T."/>
            <person name="Gao T."/>
            <person name="Zhang H."/>
        </authorList>
    </citation>
    <scope>NUCLEOTIDE SEQUENCE</scope>
    <source>
        <strain evidence="3">KEN8</strain>
    </source>
</reference>
<dbReference type="GO" id="GO:0006952">
    <property type="term" value="P:defense response"/>
    <property type="evidence" value="ECO:0007669"/>
    <property type="project" value="InterPro"/>
</dbReference>
<gene>
    <name evidence="3" type="ORF">Scaly_0757500</name>
</gene>
<dbReference type="InterPro" id="IPR050279">
    <property type="entry name" value="Plant_def-hormone_signal"/>
</dbReference>
<dbReference type="PANTHER" id="PTHR31213">
    <property type="entry name" value="OS08G0374000 PROTEIN-RELATED"/>
    <property type="match status" value="1"/>
</dbReference>
<dbReference type="GO" id="GO:0005737">
    <property type="term" value="C:cytoplasm"/>
    <property type="evidence" value="ECO:0007669"/>
    <property type="project" value="TreeGrafter"/>
</dbReference>
<evidence type="ECO:0000313" key="3">
    <source>
        <dbReference type="EMBL" id="KAL0376399.1"/>
    </source>
</evidence>
<dbReference type="GO" id="GO:0010427">
    <property type="term" value="F:abscisic acid binding"/>
    <property type="evidence" value="ECO:0007669"/>
    <property type="project" value="TreeGrafter"/>
</dbReference>
<name>A0AAW2R8W5_9LAMI</name>